<dbReference type="Proteomes" id="UP000240572">
    <property type="component" value="Unassembled WGS sequence"/>
</dbReference>
<feature type="compositionally biased region" description="Low complexity" evidence="5">
    <location>
        <begin position="493"/>
        <end position="506"/>
    </location>
</feature>
<dbReference type="EMBL" id="PYGD01000001">
    <property type="protein sequence ID" value="PSK94953.1"/>
    <property type="molecule type" value="Genomic_DNA"/>
</dbReference>
<dbReference type="GO" id="GO:0004040">
    <property type="term" value="F:amidase activity"/>
    <property type="evidence" value="ECO:0007669"/>
    <property type="project" value="InterPro"/>
</dbReference>
<feature type="chain" id="PRO_5015204093" description="Peptidoglycan hydrolase" evidence="6">
    <location>
        <begin position="21"/>
        <end position="583"/>
    </location>
</feature>
<feature type="domain" description="LysM" evidence="7">
    <location>
        <begin position="537"/>
        <end position="581"/>
    </location>
</feature>
<dbReference type="CDD" id="cd00118">
    <property type="entry name" value="LysM"/>
    <property type="match status" value="2"/>
</dbReference>
<evidence type="ECO:0000256" key="2">
    <source>
        <dbReference type="ARBA" id="ARBA00022638"/>
    </source>
</evidence>
<dbReference type="RefSeq" id="WP_106521631.1">
    <property type="nucleotide sequence ID" value="NZ_PYGD01000001.1"/>
</dbReference>
<dbReference type="GO" id="GO:0031640">
    <property type="term" value="P:killing of cells of another organism"/>
    <property type="evidence" value="ECO:0007669"/>
    <property type="project" value="UniProtKB-KW"/>
</dbReference>
<accession>A0A2P8DCK8</accession>
<evidence type="ECO:0000313" key="9">
    <source>
        <dbReference type="Proteomes" id="UP000240572"/>
    </source>
</evidence>
<keyword evidence="2" id="KW-0081">Bacteriolytic enzyme</keyword>
<dbReference type="InterPro" id="IPR002901">
    <property type="entry name" value="MGlyc_endo_b_GlcNAc-like_dom"/>
</dbReference>
<evidence type="ECO:0000259" key="7">
    <source>
        <dbReference type="PROSITE" id="PS51782"/>
    </source>
</evidence>
<keyword evidence="3 8" id="KW-0378">Hydrolase</keyword>
<dbReference type="InterPro" id="IPR036779">
    <property type="entry name" value="LysM_dom_sf"/>
</dbReference>
<dbReference type="AlphaFoldDB" id="A0A2P8DCK8"/>
<dbReference type="Gene3D" id="1.10.530.10">
    <property type="match status" value="1"/>
</dbReference>
<evidence type="ECO:0000256" key="3">
    <source>
        <dbReference type="ARBA" id="ARBA00022801"/>
    </source>
</evidence>
<feature type="compositionally biased region" description="Basic and acidic residues" evidence="5">
    <location>
        <begin position="439"/>
        <end position="449"/>
    </location>
</feature>
<keyword evidence="9" id="KW-1185">Reference proteome</keyword>
<dbReference type="SUPFAM" id="SSF54106">
    <property type="entry name" value="LysM domain"/>
    <property type="match status" value="1"/>
</dbReference>
<dbReference type="PANTHER" id="PTHR33308:SF9">
    <property type="entry name" value="PEPTIDOGLYCAN HYDROLASE FLGJ"/>
    <property type="match status" value="1"/>
</dbReference>
<evidence type="ECO:0000256" key="5">
    <source>
        <dbReference type="SAM" id="MobiDB-lite"/>
    </source>
</evidence>
<reference evidence="8 9" key="1">
    <citation type="submission" date="2018-03" db="EMBL/GenBank/DDBJ databases">
        <title>Genomic Encyclopedia of Type Strains, Phase III (KMG-III): the genomes of soil and plant-associated and newly described type strains.</title>
        <authorList>
            <person name="Whitman W."/>
        </authorList>
    </citation>
    <scope>NUCLEOTIDE SEQUENCE [LARGE SCALE GENOMIC DNA]</scope>
    <source>
        <strain evidence="8 9">CGMCC 1.12700</strain>
    </source>
</reference>
<dbReference type="InterPro" id="IPR018392">
    <property type="entry name" value="LysM"/>
</dbReference>
<keyword evidence="6" id="KW-0732">Signal</keyword>
<evidence type="ECO:0000256" key="1">
    <source>
        <dbReference type="ARBA" id="ARBA00022529"/>
    </source>
</evidence>
<evidence type="ECO:0000313" key="8">
    <source>
        <dbReference type="EMBL" id="PSK94953.1"/>
    </source>
</evidence>
<name>A0A2P8DCK8_9BACT</name>
<feature type="signal peptide" evidence="6">
    <location>
        <begin position="1"/>
        <end position="20"/>
    </location>
</feature>
<keyword evidence="1" id="KW-0929">Antimicrobial</keyword>
<dbReference type="PROSITE" id="PS51782">
    <property type="entry name" value="LYSM"/>
    <property type="match status" value="2"/>
</dbReference>
<sequence>MMRKFLLLLAFSATAWTGFAQKSYNEQVLDYIARYKDVAIAEQKRTGVPAAIKLAQGIFETAAGGSELCVNASNHFGIKCKNTWTGDTYSYTDDAKDECFRKYESALASYKDHSDFLKNNKRYSTLFQLSPTDYAAWAYGLKRCGYATNPQYAKRIIKTIEDFKLQEYTYAGINVQEETPVFYADASGQQGLARRAPAGEHIPQESYTTGSTAAADTGDDEEPMMAAAAPQARESGVKDYYVSTAKNGKRGFYARKGDMLLEYAIKNKIRYAKILELNDLSDAPLEADMFIYLERKSKSGNQASHIVKDGETLSQISQQEGVQLAQLRLYNHLDKGEEPAKGTVLSLQGESDNKPEVYTAGRARATSPTSPVYAAKAPAAATDNAYVPTNRKATPTAAEMEVHEEETAAPLEKTVANRTQKKVNIADETPVEETIANERSQKKKADESKMTALEKLKAHMDRSVYADRKEHFSPQQSGTPAAATDYAGDDEVATVPARKAARAAQPKPEPSRRNSREAIAKGKDKHKEQPKAKAKAKSHTVKRGETAFGIAERYDITVSQLQKWNKLSSAKKIQPGMKLKVQP</sequence>
<protein>
    <recommendedName>
        <fullName evidence="4">Peptidoglycan hydrolase</fullName>
    </recommendedName>
</protein>
<dbReference type="Pfam" id="PF01476">
    <property type="entry name" value="LysM"/>
    <property type="match status" value="2"/>
</dbReference>
<dbReference type="InterPro" id="IPR051056">
    <property type="entry name" value="Glycosyl_Hydrolase_73"/>
</dbReference>
<evidence type="ECO:0000256" key="6">
    <source>
        <dbReference type="SAM" id="SignalP"/>
    </source>
</evidence>
<dbReference type="SMART" id="SM00047">
    <property type="entry name" value="LYZ2"/>
    <property type="match status" value="1"/>
</dbReference>
<feature type="region of interest" description="Disordered" evidence="5">
    <location>
        <begin position="193"/>
        <end position="218"/>
    </location>
</feature>
<dbReference type="Gene3D" id="3.10.350.10">
    <property type="entry name" value="LysM domain"/>
    <property type="match status" value="2"/>
</dbReference>
<feature type="region of interest" description="Disordered" evidence="5">
    <location>
        <begin position="394"/>
        <end position="449"/>
    </location>
</feature>
<dbReference type="PANTHER" id="PTHR33308">
    <property type="entry name" value="PEPTIDOGLYCAN HYDROLASE FLGJ"/>
    <property type="match status" value="1"/>
</dbReference>
<dbReference type="SMART" id="SM00257">
    <property type="entry name" value="LysM"/>
    <property type="match status" value="2"/>
</dbReference>
<dbReference type="GO" id="GO:0042742">
    <property type="term" value="P:defense response to bacterium"/>
    <property type="evidence" value="ECO:0007669"/>
    <property type="project" value="UniProtKB-KW"/>
</dbReference>
<comment type="caution">
    <text evidence="8">The sequence shown here is derived from an EMBL/GenBank/DDBJ whole genome shotgun (WGS) entry which is preliminary data.</text>
</comment>
<proteinExistence type="predicted"/>
<feature type="domain" description="LysM" evidence="7">
    <location>
        <begin position="303"/>
        <end position="347"/>
    </location>
</feature>
<gene>
    <name evidence="8" type="ORF">B0I18_1011116</name>
</gene>
<feature type="compositionally biased region" description="Basic and acidic residues" evidence="5">
    <location>
        <begin position="509"/>
        <end position="531"/>
    </location>
</feature>
<organism evidence="8 9">
    <name type="scientific">Taibaiella chishuiensis</name>
    <dbReference type="NCBI Taxonomy" id="1434707"/>
    <lineage>
        <taxon>Bacteria</taxon>
        <taxon>Pseudomonadati</taxon>
        <taxon>Bacteroidota</taxon>
        <taxon>Chitinophagia</taxon>
        <taxon>Chitinophagales</taxon>
        <taxon>Chitinophagaceae</taxon>
        <taxon>Taibaiella</taxon>
    </lineage>
</organism>
<feature type="region of interest" description="Disordered" evidence="5">
    <location>
        <begin position="469"/>
        <end position="542"/>
    </location>
</feature>
<dbReference type="OrthoDB" id="977752at2"/>
<dbReference type="Pfam" id="PF01832">
    <property type="entry name" value="Glucosaminidase"/>
    <property type="match status" value="1"/>
</dbReference>
<evidence type="ECO:0000256" key="4">
    <source>
        <dbReference type="ARBA" id="ARBA00032108"/>
    </source>
</evidence>
<feature type="compositionally biased region" description="Basic residues" evidence="5">
    <location>
        <begin position="532"/>
        <end position="541"/>
    </location>
</feature>